<dbReference type="KEGG" id="cfr:102515021"/>
<sequence>MTTPAGSGSGFGSVSWWGLSPAVDLQAESPPVDPDLQADTEHGTPDLSVLLLGSTDGRHLLRTLARAALWPQRRFQFYVLENNLEAVARHMLIFSLALEDPEKMGLQEKSETFLEMWGNALLRPPVAAFVRAQADRLAHLVPEPDRLAEQLPWLNLGALKFRERDALEAVFRFWAGGEKGPEAFPMSRLWDSRLRHYLGSRYDARRGVSDWDLHMKLHDRGARVIHTREFRRWRDTGVAFELRDSSAYHVPNRTLASRSPPEPSWGAHCSARVLGGHRHGALCGLRHRSGRRKPPADQQRAASQATPLLSPETAGEITLHNVTEVFREITAWWRPRAAQGDPEQVRGDGDGSPEPAGPALESFTVHFLSLGSAQTLHHKSCYKGRFQLLYVACGMVHLLGPELGACVAPGGRLIVELAQYLVDLRQEQLQGFSTKVGELAQTAGFAPHPGAKPSETLARFYKAGDSGSGCMDLTVEPGTPPP</sequence>
<evidence type="ECO:0000256" key="5">
    <source>
        <dbReference type="ARBA" id="ARBA00024431"/>
    </source>
</evidence>
<dbReference type="Pfam" id="PF14740">
    <property type="entry name" value="DUF4471"/>
    <property type="match status" value="1"/>
</dbReference>
<evidence type="ECO:0000256" key="2">
    <source>
        <dbReference type="ARBA" id="ARBA00022490"/>
    </source>
</evidence>
<feature type="domain" description="DUF4470" evidence="8">
    <location>
        <begin position="16"/>
        <end position="122"/>
    </location>
</feature>
<reference evidence="11" key="1">
    <citation type="submission" date="2025-08" db="UniProtKB">
        <authorList>
            <consortium name="RefSeq"/>
        </authorList>
    </citation>
    <scope>IDENTIFICATION</scope>
    <source>
        <tissue evidence="11">Ear skin</tissue>
    </source>
</reference>
<dbReference type="AlphaFoldDB" id="A0A8B8TPA5"/>
<dbReference type="Proteomes" id="UP000694856">
    <property type="component" value="Chromosome 9"/>
</dbReference>
<comment type="function">
    <text evidence="6">Required for the assembly of axonemal inner and outer dynein arms. Involved in preassembly of dyneins into complexes before their transport into cilia.</text>
</comment>
<keyword evidence="2" id="KW-0963">Cytoplasm</keyword>
<dbReference type="GO" id="GO:0044458">
    <property type="term" value="P:motile cilium assembly"/>
    <property type="evidence" value="ECO:0007669"/>
    <property type="project" value="TreeGrafter"/>
</dbReference>
<dbReference type="RefSeq" id="XP_032343678.1">
    <property type="nucleotide sequence ID" value="XM_032487787.1"/>
</dbReference>
<dbReference type="InterPro" id="IPR027974">
    <property type="entry name" value="DUF4470"/>
</dbReference>
<evidence type="ECO:0000256" key="4">
    <source>
        <dbReference type="ARBA" id="ARBA00024190"/>
    </source>
</evidence>
<evidence type="ECO:0000256" key="1">
    <source>
        <dbReference type="ARBA" id="ARBA00010449"/>
    </source>
</evidence>
<dbReference type="GeneID" id="102515021"/>
<comment type="similarity">
    <text evidence="1">Belongs to the DNAAF3 family.</text>
</comment>
<keyword evidence="10" id="KW-1185">Reference proteome</keyword>
<feature type="region of interest" description="Disordered" evidence="7">
    <location>
        <begin position="337"/>
        <end position="358"/>
    </location>
</feature>
<dbReference type="Pfam" id="PF14737">
    <property type="entry name" value="DUF4470"/>
    <property type="match status" value="1"/>
</dbReference>
<keyword evidence="3" id="KW-0970">Cilium biogenesis/degradation</keyword>
<comment type="subcellular location">
    <subcellularLocation>
        <location evidence="4">Dynein axonemal particle</location>
    </subcellularLocation>
</comment>
<dbReference type="GO" id="GO:0070286">
    <property type="term" value="P:axonemal dynein complex assembly"/>
    <property type="evidence" value="ECO:0007669"/>
    <property type="project" value="InterPro"/>
</dbReference>
<dbReference type="PANTHER" id="PTHR22118:SF14">
    <property type="entry name" value="DYNEIN AXONEMAL ASSEMBLY FACTOR 3"/>
    <property type="match status" value="1"/>
</dbReference>
<dbReference type="PANTHER" id="PTHR22118">
    <property type="entry name" value="DYNEIN ASSEMBLY FACTOR 3, AXONEMAL"/>
    <property type="match status" value="1"/>
</dbReference>
<dbReference type="InterPro" id="IPR028235">
    <property type="entry name" value="DNAAF3_C"/>
</dbReference>
<evidence type="ECO:0000313" key="11">
    <source>
        <dbReference type="RefSeq" id="XP_032343678.1"/>
    </source>
</evidence>
<accession>A0A8B8TPA5</accession>
<dbReference type="InterPro" id="IPR039304">
    <property type="entry name" value="DNAAF3"/>
</dbReference>
<name>A0A8B8TPA5_CAMFR</name>
<evidence type="ECO:0000259" key="9">
    <source>
        <dbReference type="Pfam" id="PF14740"/>
    </source>
</evidence>
<evidence type="ECO:0000313" key="10">
    <source>
        <dbReference type="Proteomes" id="UP000694856"/>
    </source>
</evidence>
<protein>
    <recommendedName>
        <fullName evidence="5">Dynein axonemal assembly factor 3</fullName>
    </recommendedName>
</protein>
<dbReference type="CTD" id="352909"/>
<feature type="region of interest" description="Disordered" evidence="7">
    <location>
        <begin position="285"/>
        <end position="310"/>
    </location>
</feature>
<evidence type="ECO:0000256" key="7">
    <source>
        <dbReference type="SAM" id="MobiDB-lite"/>
    </source>
</evidence>
<dbReference type="GO" id="GO:0120293">
    <property type="term" value="C:dynein axonemal particle"/>
    <property type="evidence" value="ECO:0007669"/>
    <property type="project" value="UniProtKB-SubCell"/>
</dbReference>
<feature type="domain" description="Dynein assembly factor 3 C-terminal" evidence="9">
    <location>
        <begin position="154"/>
        <end position="447"/>
    </location>
</feature>
<evidence type="ECO:0000256" key="6">
    <source>
        <dbReference type="ARBA" id="ARBA00025165"/>
    </source>
</evidence>
<evidence type="ECO:0000256" key="3">
    <source>
        <dbReference type="ARBA" id="ARBA00022794"/>
    </source>
</evidence>
<evidence type="ECO:0000259" key="8">
    <source>
        <dbReference type="Pfam" id="PF14737"/>
    </source>
</evidence>
<gene>
    <name evidence="11" type="primary">DNAAF3</name>
</gene>
<organism evidence="10 11">
    <name type="scientific">Camelus ferus</name>
    <name type="common">Wild bactrian camel</name>
    <name type="synonym">Camelus bactrianus ferus</name>
    <dbReference type="NCBI Taxonomy" id="419612"/>
    <lineage>
        <taxon>Eukaryota</taxon>
        <taxon>Metazoa</taxon>
        <taxon>Chordata</taxon>
        <taxon>Craniata</taxon>
        <taxon>Vertebrata</taxon>
        <taxon>Euteleostomi</taxon>
        <taxon>Mammalia</taxon>
        <taxon>Eutheria</taxon>
        <taxon>Laurasiatheria</taxon>
        <taxon>Artiodactyla</taxon>
        <taxon>Tylopoda</taxon>
        <taxon>Camelidae</taxon>
        <taxon>Camelus</taxon>
    </lineage>
</organism>
<proteinExistence type="inferred from homology"/>